<dbReference type="Proteomes" id="UP001268542">
    <property type="component" value="Unassembled WGS sequence"/>
</dbReference>
<evidence type="ECO:0000313" key="2">
    <source>
        <dbReference type="EMBL" id="MDT9594445.1"/>
    </source>
</evidence>
<dbReference type="PANTHER" id="PTHR34202">
    <property type="entry name" value="UPF0548 PROTEIN"/>
    <property type="match status" value="1"/>
</dbReference>
<dbReference type="EMBL" id="JAVYII010000006">
    <property type="protein sequence ID" value="MDT9594445.1"/>
    <property type="molecule type" value="Genomic_DNA"/>
</dbReference>
<sequence>MSSDELPTDRAAVLRLRGLTYDASLVGRSLEGAPDVEGYASLHRARVVGHGAEAFAAARAALDDWQVQRRSGLRVLADGPALRVGTVAVVHLGAARLLGGRLAVAAPTRVVAVVDDERRAGFAYGTLPGHPEAGEEAFVLTLADDGVVRFRVSAFSRPATRWARLGGPVTAYVQQRVVERYLRSLEVRGEV</sequence>
<keyword evidence="3" id="KW-1185">Reference proteome</keyword>
<evidence type="ECO:0000313" key="3">
    <source>
        <dbReference type="Proteomes" id="UP001268542"/>
    </source>
</evidence>
<protein>
    <submittedName>
        <fullName evidence="2">DUF1990 domain-containing protein</fullName>
    </submittedName>
</protein>
<comment type="caution">
    <text evidence="2">The sequence shown here is derived from an EMBL/GenBank/DDBJ whole genome shotgun (WGS) entry which is preliminary data.</text>
</comment>
<organism evidence="2 3">
    <name type="scientific">Nocardioides imazamoxiresistens</name>
    <dbReference type="NCBI Taxonomy" id="3231893"/>
    <lineage>
        <taxon>Bacteria</taxon>
        <taxon>Bacillati</taxon>
        <taxon>Actinomycetota</taxon>
        <taxon>Actinomycetes</taxon>
        <taxon>Propionibacteriales</taxon>
        <taxon>Nocardioidaceae</taxon>
        <taxon>Nocardioides</taxon>
    </lineage>
</organism>
<dbReference type="PANTHER" id="PTHR34202:SF1">
    <property type="entry name" value="UPF0548 PROTEIN"/>
    <property type="match status" value="1"/>
</dbReference>
<dbReference type="InterPro" id="IPR014457">
    <property type="entry name" value="UCP010260"/>
</dbReference>
<proteinExistence type="predicted"/>
<gene>
    <name evidence="2" type="ORF">RDV89_15280</name>
</gene>
<feature type="domain" description="DUF1990" evidence="1">
    <location>
        <begin position="32"/>
        <end position="183"/>
    </location>
</feature>
<dbReference type="RefSeq" id="WP_315734209.1">
    <property type="nucleotide sequence ID" value="NZ_JAVYII010000006.1"/>
</dbReference>
<reference evidence="2 3" key="1">
    <citation type="submission" date="2023-08" db="EMBL/GenBank/DDBJ databases">
        <title>Nocardioides seae sp. nov., a bacterium isolated from a soil.</title>
        <authorList>
            <person name="Wang X."/>
        </authorList>
    </citation>
    <scope>NUCLEOTIDE SEQUENCE [LARGE SCALE GENOMIC DNA]</scope>
    <source>
        <strain evidence="2 3">YZH12</strain>
    </source>
</reference>
<name>A0ABU3PYY1_9ACTN</name>
<accession>A0ABU3PYY1</accession>
<dbReference type="Pfam" id="PF09348">
    <property type="entry name" value="DUF1990"/>
    <property type="match status" value="1"/>
</dbReference>
<dbReference type="InterPro" id="IPR018960">
    <property type="entry name" value="DUF1990"/>
</dbReference>
<dbReference type="PIRSF" id="PIRSF010260">
    <property type="entry name" value="UCP010260"/>
    <property type="match status" value="1"/>
</dbReference>
<evidence type="ECO:0000259" key="1">
    <source>
        <dbReference type="Pfam" id="PF09348"/>
    </source>
</evidence>